<feature type="compositionally biased region" description="Basic and acidic residues" evidence="1">
    <location>
        <begin position="1137"/>
        <end position="1162"/>
    </location>
</feature>
<feature type="compositionally biased region" description="Polar residues" evidence="1">
    <location>
        <begin position="378"/>
        <end position="408"/>
    </location>
</feature>
<feature type="compositionally biased region" description="Basic and acidic residues" evidence="1">
    <location>
        <begin position="40"/>
        <end position="49"/>
    </location>
</feature>
<feature type="region of interest" description="Disordered" evidence="1">
    <location>
        <begin position="887"/>
        <end position="1168"/>
    </location>
</feature>
<feature type="compositionally biased region" description="Polar residues" evidence="1">
    <location>
        <begin position="118"/>
        <end position="127"/>
    </location>
</feature>
<feature type="compositionally biased region" description="Basic and acidic residues" evidence="1">
    <location>
        <begin position="693"/>
        <end position="702"/>
    </location>
</feature>
<feature type="compositionally biased region" description="Polar residues" evidence="1">
    <location>
        <begin position="202"/>
        <end position="223"/>
    </location>
</feature>
<name>A0A9P4SJI2_9PEZI</name>
<dbReference type="Pfam" id="PF13254">
    <property type="entry name" value="DUF4045"/>
    <property type="match status" value="1"/>
</dbReference>
<evidence type="ECO:0000313" key="4">
    <source>
        <dbReference type="EMBL" id="KAF2843662.1"/>
    </source>
</evidence>
<feature type="compositionally biased region" description="Low complexity" evidence="1">
    <location>
        <begin position="523"/>
        <end position="535"/>
    </location>
</feature>
<feature type="compositionally biased region" description="Low complexity" evidence="1">
    <location>
        <begin position="1600"/>
        <end position="1610"/>
    </location>
</feature>
<dbReference type="InterPro" id="IPR057226">
    <property type="entry name" value="DUF7904"/>
</dbReference>
<feature type="compositionally biased region" description="Polar residues" evidence="1">
    <location>
        <begin position="334"/>
        <end position="356"/>
    </location>
</feature>
<dbReference type="Pfam" id="PF25480">
    <property type="entry name" value="DUF7904"/>
    <property type="match status" value="1"/>
</dbReference>
<feature type="compositionally biased region" description="Polar residues" evidence="1">
    <location>
        <begin position="968"/>
        <end position="997"/>
    </location>
</feature>
<feature type="region of interest" description="Disordered" evidence="1">
    <location>
        <begin position="826"/>
        <end position="869"/>
    </location>
</feature>
<dbReference type="OrthoDB" id="6375767at2759"/>
<dbReference type="EMBL" id="MU006089">
    <property type="protein sequence ID" value="KAF2843662.1"/>
    <property type="molecule type" value="Genomic_DNA"/>
</dbReference>
<feature type="compositionally biased region" description="Basic and acidic residues" evidence="1">
    <location>
        <begin position="715"/>
        <end position="738"/>
    </location>
</feature>
<dbReference type="InterPro" id="IPR029006">
    <property type="entry name" value="ADF-H/Gelsolin-like_dom_sf"/>
</dbReference>
<feature type="compositionally biased region" description="Basic and acidic residues" evidence="1">
    <location>
        <begin position="615"/>
        <end position="663"/>
    </location>
</feature>
<feature type="region of interest" description="Disordered" evidence="1">
    <location>
        <begin position="1247"/>
        <end position="1285"/>
    </location>
</feature>
<dbReference type="Gene3D" id="3.40.20.10">
    <property type="entry name" value="Severin"/>
    <property type="match status" value="1"/>
</dbReference>
<feature type="domain" description="DUF7904" evidence="3">
    <location>
        <begin position="1346"/>
        <end position="1443"/>
    </location>
</feature>
<evidence type="ECO:0008006" key="6">
    <source>
        <dbReference type="Google" id="ProtNLM"/>
    </source>
</evidence>
<feature type="compositionally biased region" description="Low complexity" evidence="1">
    <location>
        <begin position="232"/>
        <end position="249"/>
    </location>
</feature>
<keyword evidence="5" id="KW-1185">Reference proteome</keyword>
<reference evidence="4" key="1">
    <citation type="journal article" date="2020" name="Stud. Mycol.">
        <title>101 Dothideomycetes genomes: a test case for predicting lifestyles and emergence of pathogens.</title>
        <authorList>
            <person name="Haridas S."/>
            <person name="Albert R."/>
            <person name="Binder M."/>
            <person name="Bloem J."/>
            <person name="Labutti K."/>
            <person name="Salamov A."/>
            <person name="Andreopoulos B."/>
            <person name="Baker S."/>
            <person name="Barry K."/>
            <person name="Bills G."/>
            <person name="Bluhm B."/>
            <person name="Cannon C."/>
            <person name="Castanera R."/>
            <person name="Culley D."/>
            <person name="Daum C."/>
            <person name="Ezra D."/>
            <person name="Gonzalez J."/>
            <person name="Henrissat B."/>
            <person name="Kuo A."/>
            <person name="Liang C."/>
            <person name="Lipzen A."/>
            <person name="Lutzoni F."/>
            <person name="Magnuson J."/>
            <person name="Mondo S."/>
            <person name="Nolan M."/>
            <person name="Ohm R."/>
            <person name="Pangilinan J."/>
            <person name="Park H.-J."/>
            <person name="Ramirez L."/>
            <person name="Alfaro M."/>
            <person name="Sun H."/>
            <person name="Tritt A."/>
            <person name="Yoshinaga Y."/>
            <person name="Zwiers L.-H."/>
            <person name="Turgeon B."/>
            <person name="Goodwin S."/>
            <person name="Spatafora J."/>
            <person name="Crous P."/>
            <person name="Grigoriev I."/>
        </authorList>
    </citation>
    <scope>NUCLEOTIDE SEQUENCE</scope>
    <source>
        <strain evidence="4">CBS 101060</strain>
    </source>
</reference>
<organism evidence="4 5">
    <name type="scientific">Patellaria atrata CBS 101060</name>
    <dbReference type="NCBI Taxonomy" id="1346257"/>
    <lineage>
        <taxon>Eukaryota</taxon>
        <taxon>Fungi</taxon>
        <taxon>Dikarya</taxon>
        <taxon>Ascomycota</taxon>
        <taxon>Pezizomycotina</taxon>
        <taxon>Dothideomycetes</taxon>
        <taxon>Dothideomycetes incertae sedis</taxon>
        <taxon>Patellariales</taxon>
        <taxon>Patellariaceae</taxon>
        <taxon>Patellaria</taxon>
    </lineage>
</organism>
<feature type="compositionally biased region" description="Basic and acidic residues" evidence="1">
    <location>
        <begin position="543"/>
        <end position="555"/>
    </location>
</feature>
<feature type="compositionally biased region" description="Pro residues" evidence="1">
    <location>
        <begin position="1611"/>
        <end position="1621"/>
    </location>
</feature>
<feature type="compositionally biased region" description="Basic residues" evidence="1">
    <location>
        <begin position="926"/>
        <end position="938"/>
    </location>
</feature>
<feature type="compositionally biased region" description="Basic and acidic residues" evidence="1">
    <location>
        <begin position="574"/>
        <end position="584"/>
    </location>
</feature>
<proteinExistence type="predicted"/>
<feature type="domain" description="DUF4045" evidence="2">
    <location>
        <begin position="7"/>
        <end position="733"/>
    </location>
</feature>
<gene>
    <name evidence="4" type="ORF">M501DRAFT_1013004</name>
</gene>
<evidence type="ECO:0000259" key="3">
    <source>
        <dbReference type="Pfam" id="PF25480"/>
    </source>
</evidence>
<feature type="compositionally biased region" description="Polar residues" evidence="1">
    <location>
        <begin position="428"/>
        <end position="437"/>
    </location>
</feature>
<sequence>MSDNGIDPSEFVARIRELGEKRDEEDAERFRQLEEQINERRARRAERARSYSPEKASASSTPRSIRSPAEVEVTTNPTTTDAPEPTLTPLQNSLISSDIADEPVKPSKSPSVPPKRSGTLSWQQRPKSSAGRRPLSMVATENRAARSPRATPDPTANDELELSRDQIAQSLNAKDPTWFKQTADRGVSSAAYRKNQEDIGSENESISSRRQLPGMSRQSTEEPSSPPPDYVRSSSPSRASSVRGSTSWSNRVSTTTAHTSLDARSPLPLLDSQKFTPSEASSLTAQTEESGFGRLIAMSPSQGRISPTRPASPTKGMGGFVQSAMLKRSDSVSKRWSAQAPPSLSRQDSIASNRSTAYGGLTGSMSTPKVDTRPSGLSRGNSLEPSSRPTSSHSNATLTHEATEQTAKSPDDIFAKPTRPHHSRAKSVANSTSNPPNSDEKSSEISPPSPSKRWSPTKSSWLESALNKPKSPKFRMAPPPQPSWMTKINEAKQQRMSASREGQADQKEVFPTAKVTKPKFESSSKTMTPTPTSKPVQSNVDAFLRDFDTKEKKDSPSVVGKPLSPSPKAVTPALEEKRESRVSGHQDAPSTTNPVTSPHVPEAIKTEATTSPIESKLDAKRELKIKVELQSKPNPELKSKPEMKPKPDTLPKRDFRSNLKPRQEPALTSQKEELEFRSVFGKLKRTQPQNYKAPDELKDNILRGKSGLTVTGGPKKTERRDELKEDLLKQKEAIKAKVSESGTAAGKKAEPVEALTPEALARRKTLSKADVATPLPPTSTEPLVPRKNARQQPKMQNLEADFTSPLASTSTEYLVPHKNAWQQANFQNSKAGVTSPLPPTSIEPLVTHSDALQQSQMKSRQEVYHPAMSSKLAERFNPALANILARGSLPVTSPPQSPTPPKPKSPSRADPFDKPSASSAELTHMTKARARGPKRRAPGKAATIATSKPTDEIRISSVSLVKDKDILPSSSPKTTAYGQGTQGESVASRRVSGTPSKSLDKPKPSTPAKSPSLKDISTLSPSSDKPKPATPVKSPSLKDISTFSPSDGSEKPKPTAPAKSPLLKGVSMFSTSNNTDKQKPITPIKPSSFKDVSMQDEHEVTSNSPFLTKPFTPKSGIRPLSEKPIQKFDGSTSSPPVRDRLKSTDLREVSKDDKLPSDHDNSASELGNVSVKGAAAMWGRQAPTAGSSVRARSPIKLPTKYDEQTAAENAGLTSSKEHTPDRTVGLGLSRMSAGADLSWKSLGETWPGRSSLPNSPPLSPSPKTVLASEPTAAPEHNIISPEPGTSFNARTTFSSSPAFEISQARDIIFSFFDTHPTFTGPEIDPETLLISKPADTPKIETISSTIREVSGEGKLTPMRSHEEHILYSDIMYLCTHVFTDAQGTKTTEIYFWHGNDVPLHRFEDVQIFARREAVMHGVKLISIEQGKEPSNFFHALRGIVVIRTGPRQDTNRPYMLCARRHMGHIVLDEVDYVLDNLCGGFPYIVCPGPHTNVWLWKGRGAHIEEIAAAKLIASDVSGGEFKETTDGAEPYDWRVNFPPLDSPSLPAQADYWNLKAHTDKYTTRLFRIEQTSRRSTAPTFQVPSFLSSGLNALRRPSFLASSSPFSSPTRTIPPSPSPSRLPPQLDGTTSSRPTTPPPSSPPRTTISEIVPYAYADLTPTSIHILDAYFTLYVLVGPLAHPHSAAFAQALRFAQEYGILAAGVQDRPKVPRGVVVFGGLVREAGFAFRGVVGKGGIGGTEALMAGKRRGREVVVVGVAEAVGVVRGAGV</sequence>
<dbReference type="InterPro" id="IPR025118">
    <property type="entry name" value="DUF4045"/>
</dbReference>
<feature type="region of interest" description="Disordered" evidence="1">
    <location>
        <begin position="1600"/>
        <end position="1645"/>
    </location>
</feature>
<feature type="compositionally biased region" description="Polar residues" evidence="1">
    <location>
        <begin position="250"/>
        <end position="259"/>
    </location>
</feature>
<feature type="compositionally biased region" description="Pro residues" evidence="1">
    <location>
        <begin position="892"/>
        <end position="904"/>
    </location>
</feature>
<evidence type="ECO:0000259" key="2">
    <source>
        <dbReference type="Pfam" id="PF13254"/>
    </source>
</evidence>
<evidence type="ECO:0000313" key="5">
    <source>
        <dbReference type="Proteomes" id="UP000799429"/>
    </source>
</evidence>
<protein>
    <recommendedName>
        <fullName evidence="6">DUF4045 domain-containing protein</fullName>
    </recommendedName>
</protein>
<feature type="compositionally biased region" description="Polar residues" evidence="1">
    <location>
        <begin position="273"/>
        <end position="289"/>
    </location>
</feature>
<feature type="compositionally biased region" description="Polar residues" evidence="1">
    <location>
        <begin position="299"/>
        <end position="311"/>
    </location>
</feature>
<feature type="region of interest" description="Disordered" evidence="1">
    <location>
        <begin position="1180"/>
        <end position="1221"/>
    </location>
</feature>
<evidence type="ECO:0000256" key="1">
    <source>
        <dbReference type="SAM" id="MobiDB-lite"/>
    </source>
</evidence>
<accession>A0A9P4SJI2</accession>
<comment type="caution">
    <text evidence="4">The sequence shown here is derived from an EMBL/GenBank/DDBJ whole genome shotgun (WGS) entry which is preliminary data.</text>
</comment>
<dbReference type="SUPFAM" id="SSF55753">
    <property type="entry name" value="Actin depolymerizing proteins"/>
    <property type="match status" value="2"/>
</dbReference>
<dbReference type="Proteomes" id="UP000799429">
    <property type="component" value="Unassembled WGS sequence"/>
</dbReference>
<feature type="region of interest" description="Disordered" evidence="1">
    <location>
        <begin position="40"/>
        <end position="799"/>
    </location>
</feature>